<protein>
    <submittedName>
        <fullName evidence="3">Uncharacterized protein</fullName>
    </submittedName>
</protein>
<dbReference type="RefSeq" id="WP_068747165.1">
    <property type="nucleotide sequence ID" value="NZ_LSRE01000050.1"/>
</dbReference>
<keyword evidence="4" id="KW-1185">Reference proteome</keyword>
<keyword evidence="2" id="KW-0472">Membrane</keyword>
<feature type="compositionally biased region" description="Low complexity" evidence="1">
    <location>
        <begin position="58"/>
        <end position="77"/>
    </location>
</feature>
<evidence type="ECO:0000256" key="2">
    <source>
        <dbReference type="SAM" id="Phobius"/>
    </source>
</evidence>
<dbReference type="EMBL" id="LSRE01000050">
    <property type="protein sequence ID" value="KXO89336.1"/>
    <property type="molecule type" value="Genomic_DNA"/>
</dbReference>
<name>A0A137YTP6_9ACTN</name>
<feature type="transmembrane region" description="Helical" evidence="2">
    <location>
        <begin position="27"/>
        <end position="51"/>
    </location>
</feature>
<accession>A0A137YTP6</accession>
<evidence type="ECO:0000313" key="4">
    <source>
        <dbReference type="Proteomes" id="UP000070409"/>
    </source>
</evidence>
<proteinExistence type="predicted"/>
<sequence length="254" mass="25713">MPGGRPGGYGGPGPGFGEPAPKPPNRALWWAVGGAVVLVLAVMVTAAVVVVRNPASQGTRAAPSTSTGASARSGAAADCGSPGESSTTPVTERVVAGPLSFPRSAAPGWTQNGYVIFAESALGVGLKQSIAGQGWQAHVEIGLTHFGTKISSAEASRRVIGCMAAGTGYARYSPRVEALTEPEAVRVDGVPAHRVTARILVSKSGLSLAGDVVTVVVIDSAPQAYFESDTPIGDTALAAVAQQVFEQLKVARDV</sequence>
<organism evidence="3 4">
    <name type="scientific">Tsukamurella pseudospumae</name>
    <dbReference type="NCBI Taxonomy" id="239498"/>
    <lineage>
        <taxon>Bacteria</taxon>
        <taxon>Bacillati</taxon>
        <taxon>Actinomycetota</taxon>
        <taxon>Actinomycetes</taxon>
        <taxon>Mycobacteriales</taxon>
        <taxon>Tsukamurellaceae</taxon>
        <taxon>Tsukamurella</taxon>
    </lineage>
</organism>
<keyword evidence="2" id="KW-1133">Transmembrane helix</keyword>
<comment type="caution">
    <text evidence="3">The sequence shown here is derived from an EMBL/GenBank/DDBJ whole genome shotgun (WGS) entry which is preliminary data.</text>
</comment>
<dbReference type="Proteomes" id="UP000070409">
    <property type="component" value="Unassembled WGS sequence"/>
</dbReference>
<gene>
    <name evidence="3" type="ORF">AXK61_12115</name>
</gene>
<evidence type="ECO:0000256" key="1">
    <source>
        <dbReference type="SAM" id="MobiDB-lite"/>
    </source>
</evidence>
<keyword evidence="2" id="KW-0812">Transmembrane</keyword>
<evidence type="ECO:0000313" key="3">
    <source>
        <dbReference type="EMBL" id="KXO89336.1"/>
    </source>
</evidence>
<reference evidence="3 4" key="1">
    <citation type="submission" date="2016-02" db="EMBL/GenBank/DDBJ databases">
        <authorList>
            <person name="Teng J.L."/>
            <person name="Tang Y."/>
            <person name="Huang Y."/>
            <person name="Guo F."/>
            <person name="Wei W."/>
            <person name="Chen J.H."/>
            <person name="Wong S.Y."/>
            <person name="Lau S.K."/>
            <person name="Woo P.C."/>
        </authorList>
    </citation>
    <scope>NUCLEOTIDE SEQUENCE [LARGE SCALE GENOMIC DNA]</scope>
    <source>
        <strain evidence="3 4">JCM 13375</strain>
    </source>
</reference>
<feature type="region of interest" description="Disordered" evidence="1">
    <location>
        <begin position="56"/>
        <end position="89"/>
    </location>
</feature>